<sequence>MYLNLEDQPQYYNLTTAPDGSFIIADYYNVERISSSFESKEHIKSPIEMDMIEFTGWRDNVLKFTCDEFLNWDRHLVMIYDSELNEIMIKK</sequence>
<name>A0ABN1MSE3_9FLAO</name>
<proteinExistence type="predicted"/>
<comment type="caution">
    <text evidence="1">The sequence shown here is derived from an EMBL/GenBank/DDBJ whole genome shotgun (WGS) entry which is preliminary data.</text>
</comment>
<organism evidence="1 2">
    <name type="scientific">Wandonia haliotis</name>
    <dbReference type="NCBI Taxonomy" id="574963"/>
    <lineage>
        <taxon>Bacteria</taxon>
        <taxon>Pseudomonadati</taxon>
        <taxon>Bacteroidota</taxon>
        <taxon>Flavobacteriia</taxon>
        <taxon>Flavobacteriales</taxon>
        <taxon>Crocinitomicaceae</taxon>
        <taxon>Wandonia</taxon>
    </lineage>
</organism>
<gene>
    <name evidence="1" type="ORF">GCM10009118_21880</name>
</gene>
<dbReference type="Proteomes" id="UP001501126">
    <property type="component" value="Unassembled WGS sequence"/>
</dbReference>
<evidence type="ECO:0000313" key="1">
    <source>
        <dbReference type="EMBL" id="GAA0875779.1"/>
    </source>
</evidence>
<protein>
    <submittedName>
        <fullName evidence="1">Uncharacterized protein</fullName>
    </submittedName>
</protein>
<accession>A0ABN1MSE3</accession>
<dbReference type="RefSeq" id="WP_343787620.1">
    <property type="nucleotide sequence ID" value="NZ_BAAAFH010000011.1"/>
</dbReference>
<evidence type="ECO:0000313" key="2">
    <source>
        <dbReference type="Proteomes" id="UP001501126"/>
    </source>
</evidence>
<dbReference type="EMBL" id="BAAAFH010000011">
    <property type="protein sequence ID" value="GAA0875779.1"/>
    <property type="molecule type" value="Genomic_DNA"/>
</dbReference>
<keyword evidence="2" id="KW-1185">Reference proteome</keyword>
<reference evidence="1 2" key="1">
    <citation type="journal article" date="2019" name="Int. J. Syst. Evol. Microbiol.">
        <title>The Global Catalogue of Microorganisms (GCM) 10K type strain sequencing project: providing services to taxonomists for standard genome sequencing and annotation.</title>
        <authorList>
            <consortium name="The Broad Institute Genomics Platform"/>
            <consortium name="The Broad Institute Genome Sequencing Center for Infectious Disease"/>
            <person name="Wu L."/>
            <person name="Ma J."/>
        </authorList>
    </citation>
    <scope>NUCLEOTIDE SEQUENCE [LARGE SCALE GENOMIC DNA]</scope>
    <source>
        <strain evidence="1 2">JCM 16083</strain>
    </source>
</reference>